<keyword evidence="1" id="KW-0443">Lipid metabolism</keyword>
<dbReference type="GO" id="GO:0006629">
    <property type="term" value="P:lipid metabolic process"/>
    <property type="evidence" value="ECO:0007669"/>
    <property type="project" value="UniProtKB-KW"/>
</dbReference>
<organism evidence="3">
    <name type="scientific">viral metagenome</name>
    <dbReference type="NCBI Taxonomy" id="1070528"/>
    <lineage>
        <taxon>unclassified sequences</taxon>
        <taxon>metagenomes</taxon>
        <taxon>organismal metagenomes</taxon>
    </lineage>
</organism>
<dbReference type="Gene3D" id="3.40.1090.10">
    <property type="entry name" value="Cytosolic phospholipase A2 catalytic domain"/>
    <property type="match status" value="2"/>
</dbReference>
<name>A0A6C0EHD2_9ZZZZ</name>
<dbReference type="Pfam" id="PF01734">
    <property type="entry name" value="Patatin"/>
    <property type="match status" value="1"/>
</dbReference>
<feature type="domain" description="PNPLA" evidence="2">
    <location>
        <begin position="6"/>
        <end position="190"/>
    </location>
</feature>
<reference evidence="3" key="1">
    <citation type="journal article" date="2020" name="Nature">
        <title>Giant virus diversity and host interactions through global metagenomics.</title>
        <authorList>
            <person name="Schulz F."/>
            <person name="Roux S."/>
            <person name="Paez-Espino D."/>
            <person name="Jungbluth S."/>
            <person name="Walsh D.A."/>
            <person name="Denef V.J."/>
            <person name="McMahon K.D."/>
            <person name="Konstantinidis K.T."/>
            <person name="Eloe-Fadrosh E.A."/>
            <person name="Kyrpides N.C."/>
            <person name="Woyke T."/>
        </authorList>
    </citation>
    <scope>NUCLEOTIDE SEQUENCE</scope>
    <source>
        <strain evidence="3">GVMAG-M-3300023179-33</strain>
    </source>
</reference>
<dbReference type="PANTHER" id="PTHR46394">
    <property type="entry name" value="ANNEXIN"/>
    <property type="match status" value="1"/>
</dbReference>
<evidence type="ECO:0000313" key="3">
    <source>
        <dbReference type="EMBL" id="QHT27689.1"/>
    </source>
</evidence>
<dbReference type="PROSITE" id="PS51635">
    <property type="entry name" value="PNPLA"/>
    <property type="match status" value="1"/>
</dbReference>
<dbReference type="InterPro" id="IPR002641">
    <property type="entry name" value="PNPLA_dom"/>
</dbReference>
<protein>
    <recommendedName>
        <fullName evidence="2">PNPLA domain-containing protein</fullName>
    </recommendedName>
</protein>
<evidence type="ECO:0000259" key="2">
    <source>
        <dbReference type="PROSITE" id="PS51635"/>
    </source>
</evidence>
<dbReference type="PANTHER" id="PTHR46394:SF1">
    <property type="entry name" value="PNPLA DOMAIN-CONTAINING PROTEIN"/>
    <property type="match status" value="1"/>
</dbReference>
<sequence>MTIKNIVLSGGCHTFYQTLGIIQTLEKNDIWKIENIEKIYGTSAGALLGAILCLKFDWDTLNDYFLNRPWKDVFNVDINTILSIFNTKGFFNRTQLELIFKPLLHAKDLTLNITLKELYEYSNIELYMYSFEINYFKLEEISYKTHPDLSLITALNMSSALPMMFSPVCMDDKCYIDGGTYTNYPLSFCIDQNNKLDEILGIKNVFNNECNSKCNENKTQDDEFTSKKNDIINNESSLLDFFISFFQKLILNLNIDNLTHIIKHEIYCECQTITHTFFNKVISSIETRKELLENGIECGNQYIQNISD</sequence>
<dbReference type="InterPro" id="IPR016035">
    <property type="entry name" value="Acyl_Trfase/lysoPLipase"/>
</dbReference>
<dbReference type="EMBL" id="MN739826">
    <property type="protein sequence ID" value="QHT27689.1"/>
    <property type="molecule type" value="Genomic_DNA"/>
</dbReference>
<accession>A0A6C0EHD2</accession>
<dbReference type="SUPFAM" id="SSF52151">
    <property type="entry name" value="FabD/lysophospholipase-like"/>
    <property type="match status" value="1"/>
</dbReference>
<evidence type="ECO:0000256" key="1">
    <source>
        <dbReference type="ARBA" id="ARBA00023098"/>
    </source>
</evidence>
<dbReference type="AlphaFoldDB" id="A0A6C0EHD2"/>
<dbReference type="InterPro" id="IPR052580">
    <property type="entry name" value="Lipid_Hydrolase"/>
</dbReference>
<proteinExistence type="predicted"/>